<comment type="caution">
    <text evidence="1">The sequence shown here is derived from an EMBL/GenBank/DDBJ whole genome shotgun (WGS) entry which is preliminary data.</text>
</comment>
<accession>A0A1R1PRW4</accession>
<gene>
    <name evidence="1" type="ORF">AX774_g2801</name>
</gene>
<dbReference type="EMBL" id="LSSK01000331">
    <property type="protein sequence ID" value="OMH83691.1"/>
    <property type="molecule type" value="Genomic_DNA"/>
</dbReference>
<organism evidence="1 2">
    <name type="scientific">Zancudomyces culisetae</name>
    <name type="common">Gut fungus</name>
    <name type="synonym">Smittium culisetae</name>
    <dbReference type="NCBI Taxonomy" id="1213189"/>
    <lineage>
        <taxon>Eukaryota</taxon>
        <taxon>Fungi</taxon>
        <taxon>Fungi incertae sedis</taxon>
        <taxon>Zoopagomycota</taxon>
        <taxon>Kickxellomycotina</taxon>
        <taxon>Harpellomycetes</taxon>
        <taxon>Harpellales</taxon>
        <taxon>Legeriomycetaceae</taxon>
        <taxon>Zancudomyces</taxon>
    </lineage>
</organism>
<dbReference type="AlphaFoldDB" id="A0A1R1PRW4"/>
<keyword evidence="2" id="KW-1185">Reference proteome</keyword>
<reference evidence="2" key="1">
    <citation type="submission" date="2017-01" db="EMBL/GenBank/DDBJ databases">
        <authorList>
            <person name="Wang Y."/>
            <person name="White M."/>
            <person name="Kvist S."/>
            <person name="Moncalvo J.-M."/>
        </authorList>
    </citation>
    <scope>NUCLEOTIDE SEQUENCE [LARGE SCALE GENOMIC DNA]</scope>
    <source>
        <strain evidence="2">COL-18-3</strain>
    </source>
</reference>
<name>A0A1R1PRW4_ZANCU</name>
<protein>
    <recommendedName>
        <fullName evidence="3">Retrotransposon gag domain-containing protein</fullName>
    </recommendedName>
</protein>
<evidence type="ECO:0008006" key="3">
    <source>
        <dbReference type="Google" id="ProtNLM"/>
    </source>
</evidence>
<evidence type="ECO:0000313" key="1">
    <source>
        <dbReference type="EMBL" id="OMH83691.1"/>
    </source>
</evidence>
<proteinExistence type="predicted"/>
<evidence type="ECO:0000313" key="2">
    <source>
        <dbReference type="Proteomes" id="UP000188320"/>
    </source>
</evidence>
<sequence length="113" mass="13194">MADKIDPTLLPPKWEGEESTGIEQWTRRFLMGIDIMGVDEKKAIQLLGIWLQRRANDWMFHEMEEEEVSKRKLAEWLKLLIKEVNCWQKTTAGSIEGLAKMRKATTENIGEFT</sequence>
<dbReference type="Proteomes" id="UP000188320">
    <property type="component" value="Unassembled WGS sequence"/>
</dbReference>